<organism evidence="1 2">
    <name type="scientific">Thomasclavelia cocleata</name>
    <dbReference type="NCBI Taxonomy" id="69824"/>
    <lineage>
        <taxon>Bacteria</taxon>
        <taxon>Bacillati</taxon>
        <taxon>Bacillota</taxon>
        <taxon>Erysipelotrichia</taxon>
        <taxon>Erysipelotrichales</taxon>
        <taxon>Coprobacillaceae</taxon>
        <taxon>Thomasclavelia</taxon>
    </lineage>
</organism>
<dbReference type="OrthoDB" id="1913083at2"/>
<gene>
    <name evidence="1" type="ORF">SAMN04489758_10177</name>
</gene>
<evidence type="ECO:0000313" key="1">
    <source>
        <dbReference type="EMBL" id="SET04900.1"/>
    </source>
</evidence>
<keyword evidence="2" id="KW-1185">Reference proteome</keyword>
<dbReference type="InterPro" id="IPR015122">
    <property type="entry name" value="Tn916-Xis"/>
</dbReference>
<dbReference type="GeneID" id="78287125"/>
<dbReference type="Pfam" id="PF09035">
    <property type="entry name" value="Tn916-Xis"/>
    <property type="match status" value="1"/>
</dbReference>
<protein>
    <submittedName>
        <fullName evidence="1">Transposon Tn916 excisionase</fullName>
    </submittedName>
</protein>
<dbReference type="RefSeq" id="WP_092351342.1">
    <property type="nucleotide sequence ID" value="NZ_FOIN01000001.1"/>
</dbReference>
<dbReference type="Gene3D" id="3.90.105.50">
    <property type="match status" value="1"/>
</dbReference>
<proteinExistence type="predicted"/>
<name>A0A1I0BED7_9FIRM</name>
<accession>A0A1I0BED7</accession>
<evidence type="ECO:0000313" key="2">
    <source>
        <dbReference type="Proteomes" id="UP000198558"/>
    </source>
</evidence>
<dbReference type="Proteomes" id="UP000198558">
    <property type="component" value="Unassembled WGS sequence"/>
</dbReference>
<dbReference type="EMBL" id="FOIN01000001">
    <property type="protein sequence ID" value="SET04900.1"/>
    <property type="molecule type" value="Genomic_DNA"/>
</dbReference>
<dbReference type="AlphaFoldDB" id="A0A1I0BED7"/>
<sequence>MSKKYSVPIWKKINLSVEEAAVYSHLGENRIREELSSEHCTFCLKVGKSKKLVKRKEFELWCQSMSEIV</sequence>
<reference evidence="2" key="1">
    <citation type="submission" date="2016-10" db="EMBL/GenBank/DDBJ databases">
        <authorList>
            <person name="Varghese N."/>
            <person name="Submissions S."/>
        </authorList>
    </citation>
    <scope>NUCLEOTIDE SEQUENCE [LARGE SCALE GENOMIC DNA]</scope>
    <source>
        <strain evidence="2">DSM 1551</strain>
    </source>
</reference>
<dbReference type="InterPro" id="IPR038148">
    <property type="entry name" value="Tn1545/Tn916_Xis"/>
</dbReference>